<comment type="caution">
    <text evidence="3">The sequence shown here is derived from an EMBL/GenBank/DDBJ whole genome shotgun (WGS) entry which is preliminary data.</text>
</comment>
<name>A0ABV3ALR9_9ACTN</name>
<evidence type="ECO:0000256" key="2">
    <source>
        <dbReference type="SAM" id="Phobius"/>
    </source>
</evidence>
<evidence type="ECO:0000256" key="1">
    <source>
        <dbReference type="SAM" id="MobiDB-lite"/>
    </source>
</evidence>
<feature type="compositionally biased region" description="Basic and acidic residues" evidence="1">
    <location>
        <begin position="15"/>
        <end position="30"/>
    </location>
</feature>
<feature type="region of interest" description="Disordered" evidence="1">
    <location>
        <begin position="219"/>
        <end position="257"/>
    </location>
</feature>
<dbReference type="EMBL" id="JBFAEG010000042">
    <property type="protein sequence ID" value="MEU5712908.1"/>
    <property type="molecule type" value="Genomic_DNA"/>
</dbReference>
<accession>A0ABV3ALR9</accession>
<feature type="transmembrane region" description="Helical" evidence="2">
    <location>
        <begin position="38"/>
        <end position="59"/>
    </location>
</feature>
<feature type="region of interest" description="Disordered" evidence="1">
    <location>
        <begin position="1"/>
        <end position="34"/>
    </location>
</feature>
<feature type="transmembrane region" description="Helical" evidence="2">
    <location>
        <begin position="142"/>
        <end position="164"/>
    </location>
</feature>
<feature type="transmembrane region" description="Helical" evidence="2">
    <location>
        <begin position="79"/>
        <end position="97"/>
    </location>
</feature>
<feature type="transmembrane region" description="Helical" evidence="2">
    <location>
        <begin position="194"/>
        <end position="212"/>
    </location>
</feature>
<dbReference type="RefSeq" id="WP_030655336.1">
    <property type="nucleotide sequence ID" value="NZ_JBEXDP010000052.1"/>
</dbReference>
<gene>
    <name evidence="3" type="ORF">AB0H04_39835</name>
</gene>
<protein>
    <recommendedName>
        <fullName evidence="5">Integral membrane protein</fullName>
    </recommendedName>
</protein>
<keyword evidence="2" id="KW-1133">Transmembrane helix</keyword>
<evidence type="ECO:0000313" key="4">
    <source>
        <dbReference type="Proteomes" id="UP001551011"/>
    </source>
</evidence>
<organism evidence="3 4">
    <name type="scientific">Streptomyces flaveolus</name>
    <dbReference type="NCBI Taxonomy" id="67297"/>
    <lineage>
        <taxon>Bacteria</taxon>
        <taxon>Bacillati</taxon>
        <taxon>Actinomycetota</taxon>
        <taxon>Actinomycetes</taxon>
        <taxon>Kitasatosporales</taxon>
        <taxon>Streptomycetaceae</taxon>
        <taxon>Streptomyces</taxon>
    </lineage>
</organism>
<reference evidence="3 4" key="1">
    <citation type="submission" date="2024-06" db="EMBL/GenBank/DDBJ databases">
        <title>The Natural Products Discovery Center: Release of the First 8490 Sequenced Strains for Exploring Actinobacteria Biosynthetic Diversity.</title>
        <authorList>
            <person name="Kalkreuter E."/>
            <person name="Kautsar S.A."/>
            <person name="Yang D."/>
            <person name="Bader C.D."/>
            <person name="Teijaro C.N."/>
            <person name="Fluegel L."/>
            <person name="Davis C.M."/>
            <person name="Simpson J.R."/>
            <person name="Lauterbach L."/>
            <person name="Steele A.D."/>
            <person name="Gui C."/>
            <person name="Meng S."/>
            <person name="Li G."/>
            <person name="Viehrig K."/>
            <person name="Ye F."/>
            <person name="Su P."/>
            <person name="Kiefer A.F."/>
            <person name="Nichols A."/>
            <person name="Cepeda A.J."/>
            <person name="Yan W."/>
            <person name="Fan B."/>
            <person name="Jiang Y."/>
            <person name="Adhikari A."/>
            <person name="Zheng C.-J."/>
            <person name="Schuster L."/>
            <person name="Cowan T.M."/>
            <person name="Smanski M.J."/>
            <person name="Chevrette M.G."/>
            <person name="De Carvalho L.P.S."/>
            <person name="Shen B."/>
        </authorList>
    </citation>
    <scope>NUCLEOTIDE SEQUENCE [LARGE SCALE GENOMIC DNA]</scope>
    <source>
        <strain evidence="3 4">NPDC020594</strain>
    </source>
</reference>
<keyword evidence="2" id="KW-0812">Transmembrane</keyword>
<evidence type="ECO:0008006" key="5">
    <source>
        <dbReference type="Google" id="ProtNLM"/>
    </source>
</evidence>
<keyword evidence="4" id="KW-1185">Reference proteome</keyword>
<sequence length="257" mass="26831">MVTHTTKPHGSTDPVSEHPQADRPRADRQGQETVTRRTLRHLATGAAALALLHAALLGVSSAAGTPLEPDRLDTAQTMAVVRLLAPWPLTALVLLWLAHQRPAAYARAALALLSTGAAGLAYTSWMPLDHLPAREGSLLGDYLAMPGALTGWCLLTALGVISAVSSSRARVAVMTTALGAVATSVLTTEHTGPAVTFAVGVPLVSWLLAGRLSRRGARARGPADAWEPEGRAEPVRRRAGTRKRLPGASSAALRQAG</sequence>
<feature type="transmembrane region" description="Helical" evidence="2">
    <location>
        <begin position="104"/>
        <end position="122"/>
    </location>
</feature>
<proteinExistence type="predicted"/>
<evidence type="ECO:0000313" key="3">
    <source>
        <dbReference type="EMBL" id="MEU5712908.1"/>
    </source>
</evidence>
<keyword evidence="2" id="KW-0472">Membrane</keyword>
<dbReference type="Proteomes" id="UP001551011">
    <property type="component" value="Unassembled WGS sequence"/>
</dbReference>
<feature type="transmembrane region" description="Helical" evidence="2">
    <location>
        <begin position="171"/>
        <end position="188"/>
    </location>
</feature>